<dbReference type="Pfam" id="PF01476">
    <property type="entry name" value="LysM"/>
    <property type="match status" value="1"/>
</dbReference>
<evidence type="ECO:0000313" key="6">
    <source>
        <dbReference type="Proteomes" id="UP001177003"/>
    </source>
</evidence>
<proteinExistence type="predicted"/>
<accession>A0AA35ZHH7</accession>
<dbReference type="Gene3D" id="3.10.350.10">
    <property type="entry name" value="LysM domain"/>
    <property type="match status" value="1"/>
</dbReference>
<dbReference type="PROSITE" id="PS51782">
    <property type="entry name" value="LYSM"/>
    <property type="match status" value="1"/>
</dbReference>
<dbReference type="SUPFAM" id="SSF54106">
    <property type="entry name" value="LysM domain"/>
    <property type="match status" value="1"/>
</dbReference>
<evidence type="ECO:0000256" key="1">
    <source>
        <dbReference type="ARBA" id="ARBA00022669"/>
    </source>
</evidence>
<keyword evidence="6" id="KW-1185">Reference proteome</keyword>
<dbReference type="InterPro" id="IPR036779">
    <property type="entry name" value="LysM_dom_sf"/>
</dbReference>
<sequence length="118" mass="13130">MSPINRVTFTITEIITRNISSNILIVIMAKINNKTVVCMLFMIFLFVGTMTTIEGRAVSRDFTIPVPLCSSVVGVKSGDTCFGIAQKFKISLEFFDLINPNLNCNKLFIGEWICVDGQ</sequence>
<dbReference type="PANTHER" id="PTHR34997">
    <property type="entry name" value="AM15"/>
    <property type="match status" value="1"/>
</dbReference>
<evidence type="ECO:0000259" key="4">
    <source>
        <dbReference type="PROSITE" id="PS51782"/>
    </source>
</evidence>
<reference evidence="5" key="1">
    <citation type="submission" date="2023-04" db="EMBL/GenBank/DDBJ databases">
        <authorList>
            <person name="Vijverberg K."/>
            <person name="Xiong W."/>
            <person name="Schranz E."/>
        </authorList>
    </citation>
    <scope>NUCLEOTIDE SEQUENCE</scope>
</reference>
<keyword evidence="1" id="KW-0147">Chitin-binding</keyword>
<dbReference type="SMART" id="SM00257">
    <property type="entry name" value="LysM"/>
    <property type="match status" value="1"/>
</dbReference>
<name>A0AA35ZHH7_LACSI</name>
<keyword evidence="3" id="KW-0812">Transmembrane</keyword>
<dbReference type="AlphaFoldDB" id="A0AA35ZHH7"/>
<evidence type="ECO:0000256" key="3">
    <source>
        <dbReference type="SAM" id="Phobius"/>
    </source>
</evidence>
<evidence type="ECO:0000313" key="5">
    <source>
        <dbReference type="EMBL" id="CAI9292673.1"/>
    </source>
</evidence>
<protein>
    <recommendedName>
        <fullName evidence="4">LysM domain-containing protein</fullName>
    </recommendedName>
</protein>
<dbReference type="InterPro" id="IPR052210">
    <property type="entry name" value="LysM1-like"/>
</dbReference>
<keyword evidence="2" id="KW-0843">Virulence</keyword>
<dbReference type="EMBL" id="OX465083">
    <property type="protein sequence ID" value="CAI9292673.1"/>
    <property type="molecule type" value="Genomic_DNA"/>
</dbReference>
<dbReference type="Proteomes" id="UP001177003">
    <property type="component" value="Chromosome 7"/>
</dbReference>
<evidence type="ECO:0000256" key="2">
    <source>
        <dbReference type="ARBA" id="ARBA00023026"/>
    </source>
</evidence>
<dbReference type="CDD" id="cd00118">
    <property type="entry name" value="LysM"/>
    <property type="match status" value="1"/>
</dbReference>
<keyword evidence="3" id="KW-0472">Membrane</keyword>
<feature type="transmembrane region" description="Helical" evidence="3">
    <location>
        <begin position="35"/>
        <end position="53"/>
    </location>
</feature>
<feature type="domain" description="LysM" evidence="4">
    <location>
        <begin position="71"/>
        <end position="115"/>
    </location>
</feature>
<dbReference type="GO" id="GO:0008061">
    <property type="term" value="F:chitin binding"/>
    <property type="evidence" value="ECO:0007669"/>
    <property type="project" value="UniProtKB-KW"/>
</dbReference>
<organism evidence="5 6">
    <name type="scientific">Lactuca saligna</name>
    <name type="common">Willowleaf lettuce</name>
    <dbReference type="NCBI Taxonomy" id="75948"/>
    <lineage>
        <taxon>Eukaryota</taxon>
        <taxon>Viridiplantae</taxon>
        <taxon>Streptophyta</taxon>
        <taxon>Embryophyta</taxon>
        <taxon>Tracheophyta</taxon>
        <taxon>Spermatophyta</taxon>
        <taxon>Magnoliopsida</taxon>
        <taxon>eudicotyledons</taxon>
        <taxon>Gunneridae</taxon>
        <taxon>Pentapetalae</taxon>
        <taxon>asterids</taxon>
        <taxon>campanulids</taxon>
        <taxon>Asterales</taxon>
        <taxon>Asteraceae</taxon>
        <taxon>Cichorioideae</taxon>
        <taxon>Cichorieae</taxon>
        <taxon>Lactucinae</taxon>
        <taxon>Lactuca</taxon>
    </lineage>
</organism>
<keyword evidence="3" id="KW-1133">Transmembrane helix</keyword>
<gene>
    <name evidence="5" type="ORF">LSALG_LOCUS31734</name>
</gene>
<dbReference type="PANTHER" id="PTHR34997:SF1">
    <property type="entry name" value="PEPTIDOGLYCAN-BINDING LYSIN DOMAIN"/>
    <property type="match status" value="1"/>
</dbReference>
<dbReference type="InterPro" id="IPR018392">
    <property type="entry name" value="LysM"/>
</dbReference>